<dbReference type="Pfam" id="PF06580">
    <property type="entry name" value="His_kinase"/>
    <property type="match status" value="1"/>
</dbReference>
<name>A0A7G9G8X1_9FIRM</name>
<dbReference type="InterPro" id="IPR004358">
    <property type="entry name" value="Sig_transdc_His_kin-like_C"/>
</dbReference>
<feature type="transmembrane region" description="Helical" evidence="4">
    <location>
        <begin position="12"/>
        <end position="33"/>
    </location>
</feature>
<keyword evidence="4" id="KW-0812">Transmembrane</keyword>
<keyword evidence="6" id="KW-0808">Transferase</keyword>
<evidence type="ECO:0000313" key="7">
    <source>
        <dbReference type="Proteomes" id="UP000515860"/>
    </source>
</evidence>
<dbReference type="SUPFAM" id="SSF55874">
    <property type="entry name" value="ATPase domain of HSP90 chaperone/DNA topoisomerase II/histidine kinase"/>
    <property type="match status" value="1"/>
</dbReference>
<dbReference type="InterPro" id="IPR036890">
    <property type="entry name" value="HATPase_C_sf"/>
</dbReference>
<dbReference type="EC" id="2.7.13.3" evidence="2"/>
<dbReference type="EMBL" id="CP060635">
    <property type="protein sequence ID" value="QNM07253.1"/>
    <property type="molecule type" value="Genomic_DNA"/>
</dbReference>
<dbReference type="InterPro" id="IPR010559">
    <property type="entry name" value="Sig_transdc_His_kin_internal"/>
</dbReference>
<dbReference type="GO" id="GO:0000155">
    <property type="term" value="F:phosphorelay sensor kinase activity"/>
    <property type="evidence" value="ECO:0007669"/>
    <property type="project" value="InterPro"/>
</dbReference>
<keyword evidence="3" id="KW-0902">Two-component regulatory system</keyword>
<dbReference type="RefSeq" id="WP_118647277.1">
    <property type="nucleotide sequence ID" value="NZ_CP060635.1"/>
</dbReference>
<dbReference type="AlphaFoldDB" id="A0A7G9G8X1"/>
<accession>A0A7G9G8X1</accession>
<dbReference type="InterPro" id="IPR050640">
    <property type="entry name" value="Bact_2-comp_sensor_kinase"/>
</dbReference>
<dbReference type="PANTHER" id="PTHR34220:SF7">
    <property type="entry name" value="SENSOR HISTIDINE KINASE YPDA"/>
    <property type="match status" value="1"/>
</dbReference>
<comment type="catalytic activity">
    <reaction evidence="1">
        <text>ATP + protein L-histidine = ADP + protein N-phospho-L-histidine.</text>
        <dbReference type="EC" id="2.7.13.3"/>
    </reaction>
</comment>
<evidence type="ECO:0000256" key="4">
    <source>
        <dbReference type="SAM" id="Phobius"/>
    </source>
</evidence>
<sequence>METKKKLDLDILMWCCGAGIAAGFLLNPLLLALGRRFLVIWNCCFAAAFVIWLLYFGRQYRLHKKILYELLGEITREDYLDSMEESRCSAIVSEVSASLKEKIHKKYGDLLATKQLEYSILQSQINPHFLYNTLEAIRSQAMIDRYDELADMVETLSRYYRYCVSNKKNFVLLEEELENIQNYFKIQQFRFDNRFLLTLSVMDDSVYKAVIPKMTLQPLVENAVFHGLEQKKEGGLVNIKIYRSDMDIHIFVSDNGCGMPFERVVEINHSMIHNRDLSQNSSKSTGIAMVNVNSRIKLQYGEEYGVRIYSTLGKGTDVEVSMPFHIIRESKELL</sequence>
<evidence type="ECO:0000256" key="2">
    <source>
        <dbReference type="ARBA" id="ARBA00012438"/>
    </source>
</evidence>
<gene>
    <name evidence="6" type="ORF">H9Q79_09840</name>
</gene>
<keyword evidence="4" id="KW-1133">Transmembrane helix</keyword>
<dbReference type="Proteomes" id="UP000515860">
    <property type="component" value="Chromosome"/>
</dbReference>
<organism evidence="6 7">
    <name type="scientific">Wansuia hejianensis</name>
    <dbReference type="NCBI Taxonomy" id="2763667"/>
    <lineage>
        <taxon>Bacteria</taxon>
        <taxon>Bacillati</taxon>
        <taxon>Bacillota</taxon>
        <taxon>Clostridia</taxon>
        <taxon>Lachnospirales</taxon>
        <taxon>Lachnospiraceae</taxon>
        <taxon>Wansuia</taxon>
    </lineage>
</organism>
<dbReference type="Gene3D" id="3.30.565.10">
    <property type="entry name" value="Histidine kinase-like ATPase, C-terminal domain"/>
    <property type="match status" value="1"/>
</dbReference>
<keyword evidence="4" id="KW-0472">Membrane</keyword>
<keyword evidence="7" id="KW-1185">Reference proteome</keyword>
<dbReference type="KEGG" id="whj:H9Q79_09840"/>
<dbReference type="InterPro" id="IPR003594">
    <property type="entry name" value="HATPase_dom"/>
</dbReference>
<dbReference type="SMART" id="SM00387">
    <property type="entry name" value="HATPase_c"/>
    <property type="match status" value="1"/>
</dbReference>
<dbReference type="Pfam" id="PF02518">
    <property type="entry name" value="HATPase_c"/>
    <property type="match status" value="1"/>
</dbReference>
<evidence type="ECO:0000259" key="5">
    <source>
        <dbReference type="SMART" id="SM00387"/>
    </source>
</evidence>
<dbReference type="PANTHER" id="PTHR34220">
    <property type="entry name" value="SENSOR HISTIDINE KINASE YPDA"/>
    <property type="match status" value="1"/>
</dbReference>
<feature type="domain" description="Histidine kinase/HSP90-like ATPase" evidence="5">
    <location>
        <begin position="207"/>
        <end position="326"/>
    </location>
</feature>
<dbReference type="PRINTS" id="PR00344">
    <property type="entry name" value="BCTRLSENSOR"/>
</dbReference>
<evidence type="ECO:0000313" key="6">
    <source>
        <dbReference type="EMBL" id="QNM07253.1"/>
    </source>
</evidence>
<reference evidence="6 7" key="1">
    <citation type="submission" date="2020-08" db="EMBL/GenBank/DDBJ databases">
        <authorList>
            <person name="Liu C."/>
            <person name="Sun Q."/>
        </authorList>
    </citation>
    <scope>NUCLEOTIDE SEQUENCE [LARGE SCALE GENOMIC DNA]</scope>
    <source>
        <strain evidence="6 7">NSJ-29</strain>
    </source>
</reference>
<protein>
    <recommendedName>
        <fullName evidence="2">histidine kinase</fullName>
        <ecNumber evidence="2">2.7.13.3</ecNumber>
    </recommendedName>
</protein>
<feature type="transmembrane region" description="Helical" evidence="4">
    <location>
        <begin position="39"/>
        <end position="57"/>
    </location>
</feature>
<proteinExistence type="predicted"/>
<keyword evidence="6" id="KW-0418">Kinase</keyword>
<evidence type="ECO:0000256" key="3">
    <source>
        <dbReference type="ARBA" id="ARBA00023012"/>
    </source>
</evidence>
<dbReference type="GO" id="GO:0016020">
    <property type="term" value="C:membrane"/>
    <property type="evidence" value="ECO:0007669"/>
    <property type="project" value="InterPro"/>
</dbReference>
<evidence type="ECO:0000256" key="1">
    <source>
        <dbReference type="ARBA" id="ARBA00000085"/>
    </source>
</evidence>